<dbReference type="Gene3D" id="3.30.420.10">
    <property type="entry name" value="Ribonuclease H-like superfamily/Ribonuclease H"/>
    <property type="match status" value="1"/>
</dbReference>
<reference evidence="1" key="1">
    <citation type="submission" date="2018-05" db="EMBL/GenBank/DDBJ databases">
        <authorList>
            <person name="Lanie J.A."/>
            <person name="Ng W.-L."/>
            <person name="Kazmierczak K.M."/>
            <person name="Andrzejewski T.M."/>
            <person name="Davidsen T.M."/>
            <person name="Wayne K.J."/>
            <person name="Tettelin H."/>
            <person name="Glass J.I."/>
            <person name="Rusch D."/>
            <person name="Podicherti R."/>
            <person name="Tsui H.-C.T."/>
            <person name="Winkler M.E."/>
        </authorList>
    </citation>
    <scope>NUCLEOTIDE SEQUENCE</scope>
</reference>
<evidence type="ECO:0008006" key="2">
    <source>
        <dbReference type="Google" id="ProtNLM"/>
    </source>
</evidence>
<gene>
    <name evidence="1" type="ORF">METZ01_LOCUS476385</name>
</gene>
<name>A0A383BUJ0_9ZZZZ</name>
<dbReference type="AlphaFoldDB" id="A0A383BUJ0"/>
<protein>
    <recommendedName>
        <fullName evidence="2">Exonuclease domain-containing protein</fullName>
    </recommendedName>
</protein>
<proteinExistence type="predicted"/>
<dbReference type="InterPro" id="IPR036397">
    <property type="entry name" value="RNaseH_sf"/>
</dbReference>
<sequence length="94" mass="11107">RHLDKYRRGARNLETVSRHYGLFPENLHDARVDAELTASLARAMSEKYPEMRDSSFTDLHEKQIAWHTEWAESYGKFMRSKGRNSNVAKRTWPI</sequence>
<feature type="non-terminal residue" evidence="1">
    <location>
        <position position="1"/>
    </location>
</feature>
<dbReference type="EMBL" id="UINC01203331">
    <property type="protein sequence ID" value="SVE23531.1"/>
    <property type="molecule type" value="Genomic_DNA"/>
</dbReference>
<dbReference type="SUPFAM" id="SSF53098">
    <property type="entry name" value="Ribonuclease H-like"/>
    <property type="match status" value="1"/>
</dbReference>
<dbReference type="GO" id="GO:0003676">
    <property type="term" value="F:nucleic acid binding"/>
    <property type="evidence" value="ECO:0007669"/>
    <property type="project" value="InterPro"/>
</dbReference>
<evidence type="ECO:0000313" key="1">
    <source>
        <dbReference type="EMBL" id="SVE23531.1"/>
    </source>
</evidence>
<accession>A0A383BUJ0</accession>
<dbReference type="InterPro" id="IPR012337">
    <property type="entry name" value="RNaseH-like_sf"/>
</dbReference>
<organism evidence="1">
    <name type="scientific">marine metagenome</name>
    <dbReference type="NCBI Taxonomy" id="408172"/>
    <lineage>
        <taxon>unclassified sequences</taxon>
        <taxon>metagenomes</taxon>
        <taxon>ecological metagenomes</taxon>
    </lineage>
</organism>